<dbReference type="HOGENOM" id="CLU_2074735_0_0_1"/>
<gene>
    <name evidence="1" type="ORF">AG1IA_09965</name>
</gene>
<dbReference type="Proteomes" id="UP000011668">
    <property type="component" value="Unassembled WGS sequence"/>
</dbReference>
<comment type="caution">
    <text evidence="1">The sequence shown here is derived from an EMBL/GenBank/DDBJ whole genome shotgun (WGS) entry which is preliminary data.</text>
</comment>
<sequence length="118" mass="13855">MTRMELLFSQHERLQGYWQTCGNSWATNPIIIKTILRLVPAREGVSRNCRDLHKGPGRDEFFGPRPFIVAALYLYHRSLTSRSYLIHFRALAIPQSEEHHDKEHAVPQFLPCWQQRNA</sequence>
<proteinExistence type="predicted"/>
<dbReference type="EMBL" id="AFRT01004591">
    <property type="protein sequence ID" value="ELU36005.1"/>
    <property type="molecule type" value="Genomic_DNA"/>
</dbReference>
<protein>
    <submittedName>
        <fullName evidence="1">Uncharacterized protein</fullName>
    </submittedName>
</protein>
<evidence type="ECO:0000313" key="1">
    <source>
        <dbReference type="EMBL" id="ELU36005.1"/>
    </source>
</evidence>
<name>L8WDG6_THACA</name>
<evidence type="ECO:0000313" key="2">
    <source>
        <dbReference type="Proteomes" id="UP000011668"/>
    </source>
</evidence>
<accession>L8WDG6</accession>
<reference evidence="1 2" key="1">
    <citation type="journal article" date="2013" name="Nat. Commun.">
        <title>The evolution and pathogenic mechanisms of the rice sheath blight pathogen.</title>
        <authorList>
            <person name="Zheng A."/>
            <person name="Lin R."/>
            <person name="Xu L."/>
            <person name="Qin P."/>
            <person name="Tang C."/>
            <person name="Ai P."/>
            <person name="Zhang D."/>
            <person name="Liu Y."/>
            <person name="Sun Z."/>
            <person name="Feng H."/>
            <person name="Wang Y."/>
            <person name="Chen Y."/>
            <person name="Liang X."/>
            <person name="Fu R."/>
            <person name="Li Q."/>
            <person name="Zhang J."/>
            <person name="Yu X."/>
            <person name="Xie Z."/>
            <person name="Ding L."/>
            <person name="Guan P."/>
            <person name="Tang J."/>
            <person name="Liang Y."/>
            <person name="Wang S."/>
            <person name="Deng Q."/>
            <person name="Li S."/>
            <person name="Zhu J."/>
            <person name="Wang L."/>
            <person name="Liu H."/>
            <person name="Li P."/>
        </authorList>
    </citation>
    <scope>NUCLEOTIDE SEQUENCE [LARGE SCALE GENOMIC DNA]</scope>
    <source>
        <strain evidence="2">AG-1 IA</strain>
    </source>
</reference>
<dbReference type="AlphaFoldDB" id="L8WDG6"/>
<keyword evidence="2" id="KW-1185">Reference proteome</keyword>
<organism evidence="1 2">
    <name type="scientific">Thanatephorus cucumeris (strain AG1-IA)</name>
    <name type="common">Rice sheath blight fungus</name>
    <name type="synonym">Rhizoctonia solani</name>
    <dbReference type="NCBI Taxonomy" id="983506"/>
    <lineage>
        <taxon>Eukaryota</taxon>
        <taxon>Fungi</taxon>
        <taxon>Dikarya</taxon>
        <taxon>Basidiomycota</taxon>
        <taxon>Agaricomycotina</taxon>
        <taxon>Agaricomycetes</taxon>
        <taxon>Cantharellales</taxon>
        <taxon>Ceratobasidiaceae</taxon>
        <taxon>Rhizoctonia</taxon>
        <taxon>Rhizoctonia solani AG-1</taxon>
    </lineage>
</organism>